<dbReference type="SUPFAM" id="SSF69593">
    <property type="entry name" value="Glycerol-3-phosphate (1)-acyltransferase"/>
    <property type="match status" value="1"/>
</dbReference>
<name>A0A9D9E2G3_9BACT</name>
<organism evidence="2 3">
    <name type="scientific">Candidatus Caccoplasma merdipullorum</name>
    <dbReference type="NCBI Taxonomy" id="2840718"/>
    <lineage>
        <taxon>Bacteria</taxon>
        <taxon>Pseudomonadati</taxon>
        <taxon>Bacteroidota</taxon>
        <taxon>Bacteroidia</taxon>
        <taxon>Bacteroidales</taxon>
        <taxon>Bacteroidaceae</taxon>
        <taxon>Bacteroidaceae incertae sedis</taxon>
        <taxon>Candidatus Caccoplasma</taxon>
    </lineage>
</organism>
<keyword evidence="2" id="KW-0808">Transferase</keyword>
<evidence type="ECO:0000313" key="2">
    <source>
        <dbReference type="EMBL" id="MBO8438347.1"/>
    </source>
</evidence>
<keyword evidence="2" id="KW-0012">Acyltransferase</keyword>
<reference evidence="2" key="2">
    <citation type="journal article" date="2021" name="PeerJ">
        <title>Extensive microbial diversity within the chicken gut microbiome revealed by metagenomics and culture.</title>
        <authorList>
            <person name="Gilroy R."/>
            <person name="Ravi A."/>
            <person name="Getino M."/>
            <person name="Pursley I."/>
            <person name="Horton D.L."/>
            <person name="Alikhan N.F."/>
            <person name="Baker D."/>
            <person name="Gharbi K."/>
            <person name="Hall N."/>
            <person name="Watson M."/>
            <person name="Adriaenssens E.M."/>
            <person name="Foster-Nyarko E."/>
            <person name="Jarju S."/>
            <person name="Secka A."/>
            <person name="Antonio M."/>
            <person name="Oren A."/>
            <person name="Chaudhuri R.R."/>
            <person name="La Ragione R."/>
            <person name="Hildebrand F."/>
            <person name="Pallen M.J."/>
        </authorList>
    </citation>
    <scope>NUCLEOTIDE SEQUENCE</scope>
    <source>
        <strain evidence="2">G3-4614</strain>
    </source>
</reference>
<feature type="domain" description="Phospholipid/glycerol acyltransferase" evidence="1">
    <location>
        <begin position="82"/>
        <end position="199"/>
    </location>
</feature>
<dbReference type="SMART" id="SM00563">
    <property type="entry name" value="PlsC"/>
    <property type="match status" value="1"/>
</dbReference>
<dbReference type="Proteomes" id="UP000823636">
    <property type="component" value="Unassembled WGS sequence"/>
</dbReference>
<evidence type="ECO:0000313" key="3">
    <source>
        <dbReference type="Proteomes" id="UP000823636"/>
    </source>
</evidence>
<accession>A0A9D9E2G3</accession>
<dbReference type="AlphaFoldDB" id="A0A9D9E2G3"/>
<protein>
    <submittedName>
        <fullName evidence="2">1-acyl-sn-glycerol-3-phosphate acyltransferase</fullName>
    </submittedName>
</protein>
<dbReference type="EMBL" id="JADIMW010000061">
    <property type="protein sequence ID" value="MBO8438347.1"/>
    <property type="molecule type" value="Genomic_DNA"/>
</dbReference>
<proteinExistence type="predicted"/>
<sequence>MDNKPIQIDIDKVVKSRVRNGKGLPGFIVRYLKRIIHQDEMNAFLKDNYMKRGIDFAEGCKGLFSADWEIHGEENIPSEGKFIFASNHPLGGLDGILLMTYLGRRYDNKLKVQVNDLLMNVEPLSPVFLPVNKYGRQNRESVLETEEVLASDNQLLVFPAGLCSRMTNGEIKDLEWKKWFITTAVNTRRDIIPIYFDGKNSKFFYRFANLRKKLGIKFNVELIYLPDEMFKARHKKFGIYFGKPIPWQTFDDSKKPKEWAQYVKERVYKLKTE</sequence>
<gene>
    <name evidence="2" type="ORF">IAC54_05545</name>
</gene>
<dbReference type="GO" id="GO:0016746">
    <property type="term" value="F:acyltransferase activity"/>
    <property type="evidence" value="ECO:0007669"/>
    <property type="project" value="UniProtKB-KW"/>
</dbReference>
<dbReference type="InterPro" id="IPR045746">
    <property type="entry name" value="ACT14924-like_Acyltransf_dom"/>
</dbReference>
<dbReference type="Pfam" id="PF19576">
    <property type="entry name" value="Acyltransf_2"/>
    <property type="match status" value="1"/>
</dbReference>
<reference evidence="2" key="1">
    <citation type="submission" date="2020-10" db="EMBL/GenBank/DDBJ databases">
        <authorList>
            <person name="Gilroy R."/>
        </authorList>
    </citation>
    <scope>NUCLEOTIDE SEQUENCE</scope>
    <source>
        <strain evidence="2">G3-4614</strain>
    </source>
</reference>
<dbReference type="InterPro" id="IPR002123">
    <property type="entry name" value="Plipid/glycerol_acylTrfase"/>
</dbReference>
<comment type="caution">
    <text evidence="2">The sequence shown here is derived from an EMBL/GenBank/DDBJ whole genome shotgun (WGS) entry which is preliminary data.</text>
</comment>
<evidence type="ECO:0000259" key="1">
    <source>
        <dbReference type="SMART" id="SM00563"/>
    </source>
</evidence>